<dbReference type="PANTHER" id="PTHR30273:SF2">
    <property type="entry name" value="PROTEIN FECR"/>
    <property type="match status" value="1"/>
</dbReference>
<dbReference type="Gene3D" id="2.60.120.1440">
    <property type="match status" value="1"/>
</dbReference>
<evidence type="ECO:0000259" key="3">
    <source>
        <dbReference type="Pfam" id="PF04773"/>
    </source>
</evidence>
<dbReference type="FunFam" id="2.60.120.1440:FF:000001">
    <property type="entry name" value="Putative anti-sigma factor"/>
    <property type="match status" value="1"/>
</dbReference>
<dbReference type="Gene3D" id="3.55.50.30">
    <property type="match status" value="1"/>
</dbReference>
<dbReference type="AlphaFoldDB" id="A0A494VIW8"/>
<sequence length="401" mass="44344">MSELYVRLNYLFNKYYNGIATPDELDELFEIIHSYADDAELAALIQQAWDTLGEHDPLFSDEKSGAMLDHILKDHTSQAEPESGKKHRNHLPLRKLSIAASLVFLVGFGVYIFRSQKKAEPSSKKNIARNQPKNDALPGGNKAILTLANGKTITLDSAQNGLLARQGTTQINKTRNGQLVYNTDGATSAKPQINTISTPRGGQYQLILPDGSKVCLNSASSLTFPTFFTGKTRDVSITGEAYFEVAKNRNMPFVVKSNQTTIEVLGTHFNVMAYSDEAEMKTTLLEGSVKINNGGENGVLKPGQQAVLNKNGKMKVLSDVDVDEVTAWKDGIFQFNGIGIDAIMRQAARWYDVEISYEGKIPKREFSGRISRNVKASELLNMLSYAGVKFKIENMHITVLQ</sequence>
<accession>A0A494VIW8</accession>
<dbReference type="Pfam" id="PF04773">
    <property type="entry name" value="FecR"/>
    <property type="match status" value="1"/>
</dbReference>
<dbReference type="InterPro" id="IPR012373">
    <property type="entry name" value="Ferrdict_sens_TM"/>
</dbReference>
<keyword evidence="6" id="KW-1185">Reference proteome</keyword>
<proteinExistence type="predicted"/>
<evidence type="ECO:0000256" key="2">
    <source>
        <dbReference type="SAM" id="Phobius"/>
    </source>
</evidence>
<dbReference type="PANTHER" id="PTHR30273">
    <property type="entry name" value="PERIPLASMIC SIGNAL SENSOR AND SIGMA FACTOR ACTIVATOR FECR-RELATED"/>
    <property type="match status" value="1"/>
</dbReference>
<feature type="transmembrane region" description="Helical" evidence="2">
    <location>
        <begin position="96"/>
        <end position="113"/>
    </location>
</feature>
<evidence type="ECO:0000313" key="6">
    <source>
        <dbReference type="Proteomes" id="UP000270046"/>
    </source>
</evidence>
<evidence type="ECO:0000313" key="5">
    <source>
        <dbReference type="EMBL" id="AYL94877.1"/>
    </source>
</evidence>
<organism evidence="5 6">
    <name type="scientific">Mucilaginibacter celer</name>
    <dbReference type="NCBI Taxonomy" id="2305508"/>
    <lineage>
        <taxon>Bacteria</taxon>
        <taxon>Pseudomonadati</taxon>
        <taxon>Bacteroidota</taxon>
        <taxon>Sphingobacteriia</taxon>
        <taxon>Sphingobacteriales</taxon>
        <taxon>Sphingobacteriaceae</taxon>
        <taxon>Mucilaginibacter</taxon>
    </lineage>
</organism>
<feature type="domain" description="FecR protein" evidence="3">
    <location>
        <begin position="195"/>
        <end position="290"/>
    </location>
</feature>
<protein>
    <submittedName>
        <fullName evidence="5">DUF4974 domain-containing protein</fullName>
    </submittedName>
</protein>
<name>A0A494VIW8_9SPHI</name>
<dbReference type="InterPro" id="IPR006860">
    <property type="entry name" value="FecR"/>
</dbReference>
<dbReference type="GO" id="GO:0016989">
    <property type="term" value="F:sigma factor antagonist activity"/>
    <property type="evidence" value="ECO:0007669"/>
    <property type="project" value="TreeGrafter"/>
</dbReference>
<dbReference type="EMBL" id="CP032869">
    <property type="protein sequence ID" value="AYL94877.1"/>
    <property type="molecule type" value="Genomic_DNA"/>
</dbReference>
<dbReference type="Pfam" id="PF16344">
    <property type="entry name" value="FecR_C"/>
    <property type="match status" value="1"/>
</dbReference>
<feature type="region of interest" description="Disordered" evidence="1">
    <location>
        <begin position="121"/>
        <end position="140"/>
    </location>
</feature>
<feature type="compositionally biased region" description="Polar residues" evidence="1">
    <location>
        <begin position="124"/>
        <end position="133"/>
    </location>
</feature>
<dbReference type="Proteomes" id="UP000270046">
    <property type="component" value="Chromosome"/>
</dbReference>
<dbReference type="RefSeq" id="WP_119408584.1">
    <property type="nucleotide sequence ID" value="NZ_CP032869.1"/>
</dbReference>
<evidence type="ECO:0000256" key="1">
    <source>
        <dbReference type="SAM" id="MobiDB-lite"/>
    </source>
</evidence>
<evidence type="ECO:0000259" key="4">
    <source>
        <dbReference type="Pfam" id="PF16344"/>
    </source>
</evidence>
<feature type="domain" description="Protein FecR C-terminal" evidence="4">
    <location>
        <begin position="333"/>
        <end position="399"/>
    </location>
</feature>
<keyword evidence="2" id="KW-0472">Membrane</keyword>
<keyword evidence="2" id="KW-1133">Transmembrane helix</keyword>
<gene>
    <name evidence="5" type="ORF">HYN43_005975</name>
</gene>
<reference evidence="5 6" key="1">
    <citation type="submission" date="2018-10" db="EMBL/GenBank/DDBJ databases">
        <title>Genome sequencing of Mucilaginibacter sp. HYN0043.</title>
        <authorList>
            <person name="Kim M."/>
            <person name="Yi H."/>
        </authorList>
    </citation>
    <scope>NUCLEOTIDE SEQUENCE [LARGE SCALE GENOMIC DNA]</scope>
    <source>
        <strain evidence="5 6">HYN0043</strain>
    </source>
</reference>
<keyword evidence="2" id="KW-0812">Transmembrane</keyword>
<dbReference type="OrthoDB" id="1099963at2"/>
<dbReference type="KEGG" id="muh:HYN43_005975"/>
<dbReference type="InterPro" id="IPR032508">
    <property type="entry name" value="FecR_C"/>
</dbReference>